<accession>A0A0L8FNK2</accession>
<reference evidence="1" key="1">
    <citation type="submission" date="2015-07" db="EMBL/GenBank/DDBJ databases">
        <title>MeaNS - Measles Nucleotide Surveillance Program.</title>
        <authorList>
            <person name="Tran T."/>
            <person name="Druce J."/>
        </authorList>
    </citation>
    <scope>NUCLEOTIDE SEQUENCE</scope>
    <source>
        <strain evidence="1">UCB-OBI-ISO-001</strain>
        <tissue evidence="1">Gonad</tissue>
    </source>
</reference>
<sequence length="80" mass="9035">MDIKRKKILFFAYIVAAIIVIIHRLQSERVDSGMALHTSICKHSISKETILGLFLLLQKPSSYSGGLDKEVSFKLISSWL</sequence>
<gene>
    <name evidence="1" type="ORF">OCBIM_22012922mg</name>
</gene>
<evidence type="ECO:0000313" key="1">
    <source>
        <dbReference type="EMBL" id="KOF66291.1"/>
    </source>
</evidence>
<dbReference type="EMBL" id="KQ428290">
    <property type="protein sequence ID" value="KOF66291.1"/>
    <property type="molecule type" value="Genomic_DNA"/>
</dbReference>
<name>A0A0L8FNK2_OCTBM</name>
<dbReference type="AlphaFoldDB" id="A0A0L8FNK2"/>
<protein>
    <submittedName>
        <fullName evidence="1">Uncharacterized protein</fullName>
    </submittedName>
</protein>
<organism evidence="1">
    <name type="scientific">Octopus bimaculoides</name>
    <name type="common">California two-spotted octopus</name>
    <dbReference type="NCBI Taxonomy" id="37653"/>
    <lineage>
        <taxon>Eukaryota</taxon>
        <taxon>Metazoa</taxon>
        <taxon>Spiralia</taxon>
        <taxon>Lophotrochozoa</taxon>
        <taxon>Mollusca</taxon>
        <taxon>Cephalopoda</taxon>
        <taxon>Coleoidea</taxon>
        <taxon>Octopodiformes</taxon>
        <taxon>Octopoda</taxon>
        <taxon>Incirrata</taxon>
        <taxon>Octopodidae</taxon>
        <taxon>Octopus</taxon>
    </lineage>
</organism>
<proteinExistence type="predicted"/>